<accession>A0AAV9J0L8</accession>
<comment type="caution">
    <text evidence="2">The sequence shown here is derived from an EMBL/GenBank/DDBJ whole genome shotgun (WGS) entry which is preliminary data.</text>
</comment>
<keyword evidence="3" id="KW-1185">Reference proteome</keyword>
<feature type="region of interest" description="Disordered" evidence="1">
    <location>
        <begin position="70"/>
        <end position="150"/>
    </location>
</feature>
<dbReference type="AlphaFoldDB" id="A0AAV9J0L8"/>
<evidence type="ECO:0000313" key="3">
    <source>
        <dbReference type="Proteomes" id="UP001301350"/>
    </source>
</evidence>
<name>A0AAV9J0L8_CYACA</name>
<reference evidence="2 3" key="1">
    <citation type="submission" date="2022-07" db="EMBL/GenBank/DDBJ databases">
        <title>Genome-wide signatures of adaptation to extreme environments.</title>
        <authorList>
            <person name="Cho C.H."/>
            <person name="Yoon H.S."/>
        </authorList>
    </citation>
    <scope>NUCLEOTIDE SEQUENCE [LARGE SCALE GENOMIC DNA]</scope>
    <source>
        <strain evidence="2 3">DBV 063 E5</strain>
    </source>
</reference>
<proteinExistence type="predicted"/>
<gene>
    <name evidence="2" type="ORF">CDCA_CDCA16G4114</name>
</gene>
<dbReference type="EMBL" id="JANCYW010000016">
    <property type="protein sequence ID" value="KAK4538089.1"/>
    <property type="molecule type" value="Genomic_DNA"/>
</dbReference>
<evidence type="ECO:0000313" key="2">
    <source>
        <dbReference type="EMBL" id="KAK4538089.1"/>
    </source>
</evidence>
<feature type="compositionally biased region" description="Polar residues" evidence="1">
    <location>
        <begin position="136"/>
        <end position="150"/>
    </location>
</feature>
<sequence>MHSVSGRCVGYGAGGSDRSHLHKRRGEDENASTVKRLLQCQITKCEYIHSRNSNTVFNLPRITLAIPHGVPHPAYPCRPRRGSTKLNSAPALAQRSARGRRRTTKPDTLILSSSRTAVPERPTAPQTRALSAAKPAQTTTWQPRISPSPE</sequence>
<protein>
    <submittedName>
        <fullName evidence="2">Uncharacterized protein</fullName>
    </submittedName>
</protein>
<dbReference type="Proteomes" id="UP001301350">
    <property type="component" value="Unassembled WGS sequence"/>
</dbReference>
<evidence type="ECO:0000256" key="1">
    <source>
        <dbReference type="SAM" id="MobiDB-lite"/>
    </source>
</evidence>
<feature type="region of interest" description="Disordered" evidence="1">
    <location>
        <begin position="1"/>
        <end position="30"/>
    </location>
</feature>
<organism evidence="2 3">
    <name type="scientific">Cyanidium caldarium</name>
    <name type="common">Red alga</name>
    <dbReference type="NCBI Taxonomy" id="2771"/>
    <lineage>
        <taxon>Eukaryota</taxon>
        <taxon>Rhodophyta</taxon>
        <taxon>Bangiophyceae</taxon>
        <taxon>Cyanidiales</taxon>
        <taxon>Cyanidiaceae</taxon>
        <taxon>Cyanidium</taxon>
    </lineage>
</organism>